<evidence type="ECO:0000313" key="2">
    <source>
        <dbReference type="Proteomes" id="UP000594873"/>
    </source>
</evidence>
<dbReference type="AlphaFoldDB" id="A0A7T2GIN7"/>
<dbReference type="KEGG" id="sflv:IC614_09720"/>
<protein>
    <submittedName>
        <fullName evidence="1">Uncharacterized protein</fullName>
    </submittedName>
</protein>
<dbReference type="Proteomes" id="UP000594873">
    <property type="component" value="Chromosome"/>
</dbReference>
<evidence type="ECO:0000313" key="1">
    <source>
        <dbReference type="EMBL" id="QPQ54601.1"/>
    </source>
</evidence>
<dbReference type="EMBL" id="CP065592">
    <property type="protein sequence ID" value="QPQ54601.1"/>
    <property type="molecule type" value="Genomic_DNA"/>
</dbReference>
<sequence length="209" mass="23323">MDLKLQGYSSEYPPTALAVDTTDFIASHVLIAQEEEDGDLSLLMGYKWVTSDLCSHYKIDFPPLAAAKSACASRHEKRLRQLLSDYERKGKRVGYIGSWTSRPDVRADRDAARHLVQIAIGMHARFAQDHAFDGCIALGVPRLKTERIEASAGYELLTDEEGPLPPFPLGNLAGEPVILMHLQEHSATAQSLANEHESLWRQRLSLEQE</sequence>
<gene>
    <name evidence="1" type="ORF">IC614_09720</name>
</gene>
<proteinExistence type="predicted"/>
<reference evidence="1 2" key="1">
    <citation type="submission" date="2020-11" db="EMBL/GenBank/DDBJ databases">
        <title>Genome seq and assembly of Sphingosinicella sp.</title>
        <authorList>
            <person name="Chhetri G."/>
        </authorList>
    </citation>
    <scope>NUCLEOTIDE SEQUENCE [LARGE SCALE GENOMIC DNA]</scope>
    <source>
        <strain evidence="1 2">UDD2</strain>
    </source>
</reference>
<organism evidence="1 2">
    <name type="scientific">Allosphingosinicella flava</name>
    <dbReference type="NCBI Taxonomy" id="2771430"/>
    <lineage>
        <taxon>Bacteria</taxon>
        <taxon>Pseudomonadati</taxon>
        <taxon>Pseudomonadota</taxon>
        <taxon>Alphaproteobacteria</taxon>
        <taxon>Sphingomonadales</taxon>
        <taxon>Sphingomonadaceae</taxon>
        <taxon>Allosphingosinicella</taxon>
    </lineage>
</organism>
<accession>A0A7T2GIN7</accession>
<name>A0A7T2GIN7_9SPHN</name>
<keyword evidence="2" id="KW-1185">Reference proteome</keyword>